<dbReference type="InterPro" id="IPR051082">
    <property type="entry name" value="Pentapeptide-BTB/POZ_domain"/>
</dbReference>
<gene>
    <name evidence="1" type="ORF">K239x_05350</name>
</gene>
<protein>
    <submittedName>
        <fullName evidence="1">Pentapeptide repeats (8 copies)</fullName>
    </submittedName>
</protein>
<evidence type="ECO:0000313" key="2">
    <source>
        <dbReference type="Proteomes" id="UP000319817"/>
    </source>
</evidence>
<dbReference type="Pfam" id="PF00805">
    <property type="entry name" value="Pentapeptide"/>
    <property type="match status" value="1"/>
</dbReference>
<dbReference type="SUPFAM" id="SSF141571">
    <property type="entry name" value="Pentapeptide repeat-like"/>
    <property type="match status" value="1"/>
</dbReference>
<dbReference type="PANTHER" id="PTHR14136">
    <property type="entry name" value="BTB_POZ DOMAIN-CONTAINING PROTEIN KCTD9"/>
    <property type="match status" value="1"/>
</dbReference>
<organism evidence="1 2">
    <name type="scientific">Stieleria marina</name>
    <dbReference type="NCBI Taxonomy" id="1930275"/>
    <lineage>
        <taxon>Bacteria</taxon>
        <taxon>Pseudomonadati</taxon>
        <taxon>Planctomycetota</taxon>
        <taxon>Planctomycetia</taxon>
        <taxon>Pirellulales</taxon>
        <taxon>Pirellulaceae</taxon>
        <taxon>Stieleria</taxon>
    </lineage>
</organism>
<name>A0A517NN93_9BACT</name>
<sequence>MLLTMFLAIGLGWFRAVADRNRARKDAWEAKSQLRMLDQYIKPLLESPKQREQNRGRGFLSGMNLDGCDLRGISLTTGAGAFQSVSLQGAKLQNATISCGVSSFQQVSFDRADLTNAKLTATGSSFQLATFVGAKLVGTQLIGGNGAVFQANSFRGADLTNASFVCSGSSAFQIADIDSAVLVGTDLSSIDPENLRKAYFVDPPTYSLQTQFPAGFDPQFAGWILQELPAD</sequence>
<dbReference type="EMBL" id="CP036526">
    <property type="protein sequence ID" value="QDT08595.1"/>
    <property type="molecule type" value="Genomic_DNA"/>
</dbReference>
<dbReference type="InterPro" id="IPR001646">
    <property type="entry name" value="5peptide_repeat"/>
</dbReference>
<keyword evidence="2" id="KW-1185">Reference proteome</keyword>
<evidence type="ECO:0000313" key="1">
    <source>
        <dbReference type="EMBL" id="QDT08595.1"/>
    </source>
</evidence>
<dbReference type="Gene3D" id="2.160.20.80">
    <property type="entry name" value="E3 ubiquitin-protein ligase SopA"/>
    <property type="match status" value="1"/>
</dbReference>
<reference evidence="1 2" key="1">
    <citation type="submission" date="2019-02" db="EMBL/GenBank/DDBJ databases">
        <title>Deep-cultivation of Planctomycetes and their phenomic and genomic characterization uncovers novel biology.</title>
        <authorList>
            <person name="Wiegand S."/>
            <person name="Jogler M."/>
            <person name="Boedeker C."/>
            <person name="Pinto D."/>
            <person name="Vollmers J."/>
            <person name="Rivas-Marin E."/>
            <person name="Kohn T."/>
            <person name="Peeters S.H."/>
            <person name="Heuer A."/>
            <person name="Rast P."/>
            <person name="Oberbeckmann S."/>
            <person name="Bunk B."/>
            <person name="Jeske O."/>
            <person name="Meyerdierks A."/>
            <person name="Storesund J.E."/>
            <person name="Kallscheuer N."/>
            <person name="Luecker S."/>
            <person name="Lage O.M."/>
            <person name="Pohl T."/>
            <person name="Merkel B.J."/>
            <person name="Hornburger P."/>
            <person name="Mueller R.-W."/>
            <person name="Bruemmer F."/>
            <person name="Labrenz M."/>
            <person name="Spormann A.M."/>
            <person name="Op den Camp H."/>
            <person name="Overmann J."/>
            <person name="Amann R."/>
            <person name="Jetten M.S.M."/>
            <person name="Mascher T."/>
            <person name="Medema M.H."/>
            <person name="Devos D.P."/>
            <person name="Kaster A.-K."/>
            <person name="Ovreas L."/>
            <person name="Rohde M."/>
            <person name="Galperin M.Y."/>
            <person name="Jogler C."/>
        </authorList>
    </citation>
    <scope>NUCLEOTIDE SEQUENCE [LARGE SCALE GENOMIC DNA]</scope>
    <source>
        <strain evidence="1 2">K23_9</strain>
    </source>
</reference>
<dbReference type="RefSeq" id="WP_419189587.1">
    <property type="nucleotide sequence ID" value="NZ_CP036526.1"/>
</dbReference>
<accession>A0A517NN93</accession>
<dbReference type="AlphaFoldDB" id="A0A517NN93"/>
<proteinExistence type="predicted"/>
<dbReference type="PANTHER" id="PTHR14136:SF17">
    <property type="entry name" value="BTB_POZ DOMAIN-CONTAINING PROTEIN KCTD9"/>
    <property type="match status" value="1"/>
</dbReference>
<dbReference type="Proteomes" id="UP000319817">
    <property type="component" value="Chromosome"/>
</dbReference>